<gene>
    <name evidence="2" type="ORF">MAR_005986</name>
</gene>
<feature type="region of interest" description="Disordered" evidence="1">
    <location>
        <begin position="527"/>
        <end position="550"/>
    </location>
</feature>
<dbReference type="PANTHER" id="PTHR33480:SF1">
    <property type="entry name" value="TYR RECOMBINASE DOMAIN-CONTAINING PROTEIN"/>
    <property type="match status" value="1"/>
</dbReference>
<evidence type="ECO:0000256" key="1">
    <source>
        <dbReference type="SAM" id="MobiDB-lite"/>
    </source>
</evidence>
<sequence>MTVIDEPIQLTDVFQTTSSCEKHGDETPRGEKSGAAELTDVFQTTSSCEKHGDETPRGEKSGAAEYCIYCQTMVKGGKLSRHYKRNPKTNPEIAEVLKQTKSKQDQFFDTKRRKGIYEYNMKVLSTDNENLMRERKPKTEDHIRVCSECTSFVSNKYFSKHKCASLQNFPIKHQLLHKNKTVLDNDLEFTSILNKFRDGEIGTLCRVDDTIKTVGNRHFNLRRHEQSKQVELRREVMSEMRILARLFLVFKNLVPEEVTVESMFSRIYLTELREAIQILSIKESCDAIKSEKHGLKLLVDAVILRSIKSPMGHYSETMQDVKYRELKMFRVGYKHKSPEMFSSARHKSNMNSMEKSRHPSNAIKECEVKKLKNFICGQLADTVENFDIENYKVKEKKYVPVLIPKDLIPGLELLLKHRGNYGIKSDNFFLFATKSSSSHASGWHALNDALVDLPVTATKVRHWMSTIYASLDMNQGEQQIFLDHMGHDSAINKENYQAPLGVRHTFRLEKSAKPCDEPAKPLVESADVLHDEPAEPCDEQQSSEMTEERDLVVRVKKSKQKEAVVNRSREDTEVQRTFFKDCVFENGQSNKGGLP</sequence>
<accession>A0ABY7DEQ1</accession>
<evidence type="ECO:0000313" key="3">
    <source>
        <dbReference type="Proteomes" id="UP001164746"/>
    </source>
</evidence>
<evidence type="ECO:0000313" key="2">
    <source>
        <dbReference type="EMBL" id="WAQ93515.1"/>
    </source>
</evidence>
<proteinExistence type="predicted"/>
<feature type="non-terminal residue" evidence="2">
    <location>
        <position position="1"/>
    </location>
</feature>
<name>A0ABY7DEQ1_MYAAR</name>
<protein>
    <submittedName>
        <fullName evidence="2">Uncharacterized protein</fullName>
    </submittedName>
</protein>
<keyword evidence="3" id="KW-1185">Reference proteome</keyword>
<dbReference type="PANTHER" id="PTHR33480">
    <property type="entry name" value="SET DOMAIN-CONTAINING PROTEIN-RELATED"/>
    <property type="match status" value="1"/>
</dbReference>
<reference evidence="2" key="1">
    <citation type="submission" date="2022-11" db="EMBL/GenBank/DDBJ databases">
        <title>Centuries of genome instability and evolution in soft-shell clam transmissible cancer (bioRxiv).</title>
        <authorList>
            <person name="Hart S.F.M."/>
            <person name="Yonemitsu M.A."/>
            <person name="Giersch R.M."/>
            <person name="Beal B.F."/>
            <person name="Arriagada G."/>
            <person name="Davis B.W."/>
            <person name="Ostrander E.A."/>
            <person name="Goff S.P."/>
            <person name="Metzger M.J."/>
        </authorList>
    </citation>
    <scope>NUCLEOTIDE SEQUENCE</scope>
    <source>
        <strain evidence="2">MELC-2E11</strain>
        <tissue evidence="2">Siphon/mantle</tissue>
    </source>
</reference>
<organism evidence="2 3">
    <name type="scientific">Mya arenaria</name>
    <name type="common">Soft-shell clam</name>
    <dbReference type="NCBI Taxonomy" id="6604"/>
    <lineage>
        <taxon>Eukaryota</taxon>
        <taxon>Metazoa</taxon>
        <taxon>Spiralia</taxon>
        <taxon>Lophotrochozoa</taxon>
        <taxon>Mollusca</taxon>
        <taxon>Bivalvia</taxon>
        <taxon>Autobranchia</taxon>
        <taxon>Heteroconchia</taxon>
        <taxon>Euheterodonta</taxon>
        <taxon>Imparidentia</taxon>
        <taxon>Neoheterodontei</taxon>
        <taxon>Myida</taxon>
        <taxon>Myoidea</taxon>
        <taxon>Myidae</taxon>
        <taxon>Mya</taxon>
    </lineage>
</organism>
<dbReference type="Proteomes" id="UP001164746">
    <property type="component" value="Chromosome 1"/>
</dbReference>
<dbReference type="EMBL" id="CP111012">
    <property type="protein sequence ID" value="WAQ93515.1"/>
    <property type="molecule type" value="Genomic_DNA"/>
</dbReference>